<evidence type="ECO:0000256" key="3">
    <source>
        <dbReference type="ARBA" id="ARBA00013252"/>
    </source>
</evidence>
<evidence type="ECO:0000313" key="6">
    <source>
        <dbReference type="EMBL" id="KAL3520183.1"/>
    </source>
</evidence>
<comment type="catalytic activity">
    <reaction evidence="1">
        <text>(4aS,6R)-4a-hydroxy-L-erythro-5,6,7,8-tetrahydrobiopterin = (6R)-L-erythro-6,7-dihydrobiopterin + H2O</text>
        <dbReference type="Rhea" id="RHEA:11920"/>
        <dbReference type="ChEBI" id="CHEBI:15377"/>
        <dbReference type="ChEBI" id="CHEBI:15642"/>
        <dbReference type="ChEBI" id="CHEBI:43120"/>
        <dbReference type="EC" id="4.2.1.96"/>
    </reaction>
</comment>
<dbReference type="Proteomes" id="UP001630127">
    <property type="component" value="Unassembled WGS sequence"/>
</dbReference>
<dbReference type="AlphaFoldDB" id="A0ABD2ZLL0"/>
<proteinExistence type="inferred from homology"/>
<accession>A0ABD2ZLL0</accession>
<evidence type="ECO:0000256" key="4">
    <source>
        <dbReference type="ARBA" id="ARBA00023239"/>
    </source>
</evidence>
<dbReference type="PANTHER" id="PTHR12599:SF0">
    <property type="entry name" value="PTERIN-4-ALPHA-CARBINOLAMINE DEHYDRATASE"/>
    <property type="match status" value="1"/>
</dbReference>
<dbReference type="EMBL" id="JBJUIK010000008">
    <property type="protein sequence ID" value="KAL3520183.1"/>
    <property type="molecule type" value="Genomic_DNA"/>
</dbReference>
<name>A0ABD2ZLL0_9GENT</name>
<evidence type="ECO:0000256" key="1">
    <source>
        <dbReference type="ARBA" id="ARBA00001554"/>
    </source>
</evidence>
<evidence type="ECO:0000256" key="2">
    <source>
        <dbReference type="ARBA" id="ARBA00006472"/>
    </source>
</evidence>
<reference evidence="6 7" key="1">
    <citation type="submission" date="2024-11" db="EMBL/GenBank/DDBJ databases">
        <title>A near-complete genome assembly of Cinchona calisaya.</title>
        <authorList>
            <person name="Lian D.C."/>
            <person name="Zhao X.W."/>
            <person name="Wei L."/>
        </authorList>
    </citation>
    <scope>NUCLEOTIDE SEQUENCE [LARGE SCALE GENOMIC DNA]</scope>
    <source>
        <tissue evidence="6">Nenye</tissue>
    </source>
</reference>
<comment type="similarity">
    <text evidence="2">Belongs to the pterin-4-alpha-carbinolamine dehydratase family.</text>
</comment>
<organism evidence="6 7">
    <name type="scientific">Cinchona calisaya</name>
    <dbReference type="NCBI Taxonomy" id="153742"/>
    <lineage>
        <taxon>Eukaryota</taxon>
        <taxon>Viridiplantae</taxon>
        <taxon>Streptophyta</taxon>
        <taxon>Embryophyta</taxon>
        <taxon>Tracheophyta</taxon>
        <taxon>Spermatophyta</taxon>
        <taxon>Magnoliopsida</taxon>
        <taxon>eudicotyledons</taxon>
        <taxon>Gunneridae</taxon>
        <taxon>Pentapetalae</taxon>
        <taxon>asterids</taxon>
        <taxon>lamiids</taxon>
        <taxon>Gentianales</taxon>
        <taxon>Rubiaceae</taxon>
        <taxon>Cinchonoideae</taxon>
        <taxon>Cinchoneae</taxon>
        <taxon>Cinchona</taxon>
    </lineage>
</organism>
<protein>
    <recommendedName>
        <fullName evidence="3">4a-hydroxytetrahydrobiopterin dehydratase</fullName>
        <ecNumber evidence="3">4.2.1.96</ecNumber>
    </recommendedName>
    <alternativeName>
        <fullName evidence="5">4-alpha-hydroxy-tetrahydropterin dehydratase</fullName>
    </alternativeName>
</protein>
<dbReference type="SUPFAM" id="SSF55248">
    <property type="entry name" value="PCD-like"/>
    <property type="match status" value="1"/>
</dbReference>
<dbReference type="EC" id="4.2.1.96" evidence="3"/>
<sequence length="121" mass="13625">MSDLSTKKCVPCNTKDLRPMAEEAAYNLIPQVQGWNLVTEDGIVKLQRSWKVKTFMNGLEFFKLVADVAEAKVHMVLTLEGHIRGGILKEKSASSLFLLESQPAYVLHFFSSAFLRDSSYI</sequence>
<evidence type="ECO:0000256" key="5">
    <source>
        <dbReference type="ARBA" id="ARBA00030497"/>
    </source>
</evidence>
<dbReference type="InterPro" id="IPR001533">
    <property type="entry name" value="Pterin_deHydtase"/>
</dbReference>
<dbReference type="InterPro" id="IPR036428">
    <property type="entry name" value="PCD_sf"/>
</dbReference>
<keyword evidence="4" id="KW-0456">Lyase</keyword>
<dbReference type="Gene3D" id="3.30.1360.20">
    <property type="entry name" value="Transcriptional coactivator/pterin dehydratase"/>
    <property type="match status" value="1"/>
</dbReference>
<gene>
    <name evidence="6" type="ORF">ACH5RR_018332</name>
</gene>
<dbReference type="GO" id="GO:0008124">
    <property type="term" value="F:4-alpha-hydroxytetrahydrobiopterin dehydratase activity"/>
    <property type="evidence" value="ECO:0007669"/>
    <property type="project" value="UniProtKB-EC"/>
</dbReference>
<dbReference type="PANTHER" id="PTHR12599">
    <property type="entry name" value="PTERIN-4-ALPHA-CARBINOLAMINE DEHYDRATASE"/>
    <property type="match status" value="1"/>
</dbReference>
<evidence type="ECO:0000313" key="7">
    <source>
        <dbReference type="Proteomes" id="UP001630127"/>
    </source>
</evidence>
<comment type="caution">
    <text evidence="6">The sequence shown here is derived from an EMBL/GenBank/DDBJ whole genome shotgun (WGS) entry which is preliminary data.</text>
</comment>
<dbReference type="Pfam" id="PF01329">
    <property type="entry name" value="Pterin_4a"/>
    <property type="match status" value="1"/>
</dbReference>
<keyword evidence="7" id="KW-1185">Reference proteome</keyword>